<dbReference type="Proteomes" id="UP000036890">
    <property type="component" value="Unassembled WGS sequence"/>
</dbReference>
<comment type="caution">
    <text evidence="1">The sequence shown here is derived from an EMBL/GenBank/DDBJ whole genome shotgun (WGS) entry which is preliminary data.</text>
</comment>
<dbReference type="AlphaFoldDB" id="A0A0L8AFF9"/>
<organism evidence="1 2">
    <name type="scientific">Stenotrophomonas geniculata N1</name>
    <dbReference type="NCBI Taxonomy" id="1167641"/>
    <lineage>
        <taxon>Bacteria</taxon>
        <taxon>Pseudomonadati</taxon>
        <taxon>Pseudomonadota</taxon>
        <taxon>Gammaproteobacteria</taxon>
        <taxon>Lysobacterales</taxon>
        <taxon>Lysobacteraceae</taxon>
        <taxon>Stenotrophomonas</taxon>
    </lineage>
</organism>
<dbReference type="EMBL" id="AJLO02000005">
    <property type="protein sequence ID" value="KOF00900.1"/>
    <property type="molecule type" value="Genomic_DNA"/>
</dbReference>
<accession>A0A0L8AFF9</accession>
<evidence type="ECO:0000313" key="1">
    <source>
        <dbReference type="EMBL" id="KOF00900.1"/>
    </source>
</evidence>
<proteinExistence type="predicted"/>
<reference evidence="1 2" key="1">
    <citation type="journal article" date="2012" name="J. Bacteriol.">
        <title>Genome sequence of a novel nicotine-degrading strain, Pseudomonas geniculata N1.</title>
        <authorList>
            <person name="Tang H."/>
            <person name="Yu H."/>
            <person name="Tai C."/>
            <person name="Huang K."/>
            <person name="Liu Y."/>
            <person name="Wang L."/>
            <person name="Yao Y."/>
            <person name="Wu G."/>
            <person name="Xu P."/>
        </authorList>
    </citation>
    <scope>NUCLEOTIDE SEQUENCE [LARGE SCALE GENOMIC DNA]</scope>
    <source>
        <strain evidence="1 2">N1</strain>
    </source>
</reference>
<sequence length="86" mass="9852">MLIIVRAIVKLVCRMRTNRRSLRFEHLSDLSKRLVSIDPPGLEFNGNGSILLRSITRTRHANVRSTGRNEFTLDLDITERRSGFSA</sequence>
<evidence type="ECO:0000313" key="2">
    <source>
        <dbReference type="Proteomes" id="UP000036890"/>
    </source>
</evidence>
<name>A0A0L8AFF9_9GAMM</name>
<protein>
    <submittedName>
        <fullName evidence="1">Uncharacterized protein</fullName>
    </submittedName>
</protein>
<gene>
    <name evidence="1" type="ORF">W7K_01605</name>
</gene>